<dbReference type="EMBL" id="CDNC01000016">
    <property type="protein sequence ID" value="CEM61950.1"/>
    <property type="molecule type" value="Genomic_DNA"/>
</dbReference>
<dbReference type="Proteomes" id="UP000323594">
    <property type="component" value="Chromosome"/>
</dbReference>
<feature type="domain" description="N-acetyltransferase" evidence="2">
    <location>
        <begin position="1"/>
        <end position="174"/>
    </location>
</feature>
<dbReference type="OrthoDB" id="9787920at2"/>
<dbReference type="EMBL" id="CP042817">
    <property type="protein sequence ID" value="QEJ96576.1"/>
    <property type="molecule type" value="Genomic_DNA"/>
</dbReference>
<organism evidence="3 5">
    <name type="scientific">Treponema phagedenis</name>
    <dbReference type="NCBI Taxonomy" id="162"/>
    <lineage>
        <taxon>Bacteria</taxon>
        <taxon>Pseudomonadati</taxon>
        <taxon>Spirochaetota</taxon>
        <taxon>Spirochaetia</taxon>
        <taxon>Spirochaetales</taxon>
        <taxon>Treponemataceae</taxon>
        <taxon>Treponema</taxon>
    </lineage>
</organism>
<dbReference type="PANTHER" id="PTHR13947">
    <property type="entry name" value="GNAT FAMILY N-ACETYLTRANSFERASE"/>
    <property type="match status" value="1"/>
</dbReference>
<dbReference type="SUPFAM" id="SSF55729">
    <property type="entry name" value="Acyl-CoA N-acyltransferases (Nat)"/>
    <property type="match status" value="1"/>
</dbReference>
<evidence type="ECO:0000313" key="3">
    <source>
        <dbReference type="EMBL" id="CEM61950.1"/>
    </source>
</evidence>
<dbReference type="CDD" id="cd04301">
    <property type="entry name" value="NAT_SF"/>
    <property type="match status" value="1"/>
</dbReference>
<dbReference type="GO" id="GO:0008080">
    <property type="term" value="F:N-acetyltransferase activity"/>
    <property type="evidence" value="ECO:0007669"/>
    <property type="project" value="InterPro"/>
</dbReference>
<dbReference type="PROSITE" id="PS51186">
    <property type="entry name" value="GNAT"/>
    <property type="match status" value="1"/>
</dbReference>
<dbReference type="AlphaFoldDB" id="A0A0B7GYB2"/>
<evidence type="ECO:0000256" key="1">
    <source>
        <dbReference type="ARBA" id="ARBA00022679"/>
    </source>
</evidence>
<keyword evidence="1 3" id="KW-0808">Transferase</keyword>
<reference evidence="4 6" key="3">
    <citation type="submission" date="2019-08" db="EMBL/GenBank/DDBJ databases">
        <authorList>
            <person name="Kuhnert P."/>
        </authorList>
    </citation>
    <scope>NUCLEOTIDE SEQUENCE [LARGE SCALE GENOMIC DNA]</scope>
    <source>
        <strain evidence="4 6">B36.5</strain>
    </source>
</reference>
<protein>
    <submittedName>
        <fullName evidence="3">Acetyltransferase, GNAT family</fullName>
    </submittedName>
    <submittedName>
        <fullName evidence="4">GNAT family N-acetyltransferase</fullName>
    </submittedName>
</protein>
<evidence type="ECO:0000313" key="4">
    <source>
        <dbReference type="EMBL" id="QEJ96576.1"/>
    </source>
</evidence>
<dbReference type="InterPro" id="IPR050769">
    <property type="entry name" value="NAT_camello-type"/>
</dbReference>
<proteinExistence type="predicted"/>
<gene>
    <name evidence="4" type="ORF">FUT82_00165</name>
    <name evidence="3" type="ORF">TPHV1_230027</name>
</gene>
<reference evidence="5" key="1">
    <citation type="submission" date="2015-01" db="EMBL/GenBank/DDBJ databases">
        <authorList>
            <person name="Manzoor Shahid"/>
            <person name="Zubair Saima"/>
        </authorList>
    </citation>
    <scope>NUCLEOTIDE SEQUENCE [LARGE SCALE GENOMIC DNA]</scope>
    <source>
        <strain evidence="5">V1</strain>
    </source>
</reference>
<name>A0A0B7GYB2_TREPH</name>
<dbReference type="Proteomes" id="UP000042527">
    <property type="component" value="Unassembled WGS sequence"/>
</dbReference>
<reference evidence="3" key="2">
    <citation type="submission" date="2015-01" db="EMBL/GenBank/DDBJ databases">
        <authorList>
            <person name="Xiang T."/>
            <person name="Song Y."/>
            <person name="Huang L."/>
            <person name="Wang B."/>
            <person name="Wu P."/>
        </authorList>
    </citation>
    <scope>NUCLEOTIDE SEQUENCE [LARGE SCALE GENOMIC DNA]</scope>
    <source>
        <strain evidence="3">V1</strain>
    </source>
</reference>
<dbReference type="PANTHER" id="PTHR13947:SF37">
    <property type="entry name" value="LD18367P"/>
    <property type="match status" value="1"/>
</dbReference>
<keyword evidence="5" id="KW-1185">Reference proteome</keyword>
<evidence type="ECO:0000313" key="6">
    <source>
        <dbReference type="Proteomes" id="UP000323594"/>
    </source>
</evidence>
<dbReference type="GeneID" id="57751728"/>
<dbReference type="RefSeq" id="WP_024752829.1">
    <property type="nucleotide sequence ID" value="NZ_CDNC01000016.1"/>
</dbReference>
<dbReference type="InterPro" id="IPR000182">
    <property type="entry name" value="GNAT_dom"/>
</dbReference>
<dbReference type="Gene3D" id="3.40.630.30">
    <property type="match status" value="1"/>
</dbReference>
<evidence type="ECO:0000313" key="5">
    <source>
        <dbReference type="Proteomes" id="UP000042527"/>
    </source>
</evidence>
<evidence type="ECO:0000259" key="2">
    <source>
        <dbReference type="PROSITE" id="PS51186"/>
    </source>
</evidence>
<sequence>MIRKATDKDIKRVVEIYEKVIKNDMDGARVVGWTLGIYPTEETAAEALKEGTLFVMEKDGTVVASARIDKNQPAAYADVNWQDKNAHSRNVMVIHTLSVDPDYSGKGYGKEFIQFYEDYALKNGCPYLRIDTFDTNKVSRGLYKSLGYHEAGIISCNFNNIPDGKLVCLEKRLK</sequence>
<dbReference type="Pfam" id="PF00583">
    <property type="entry name" value="Acetyltransf_1"/>
    <property type="match status" value="1"/>
</dbReference>
<dbReference type="InterPro" id="IPR016181">
    <property type="entry name" value="Acyl_CoA_acyltransferase"/>
</dbReference>
<accession>A0A0B7GYB2</accession>